<keyword evidence="3" id="KW-1185">Reference proteome</keyword>
<accession>A0A2G1W9X2</accession>
<dbReference type="AlphaFoldDB" id="A0A2G1W9X2"/>
<sequence>MEPDAVSLRPRADIVDELPQNHRFSRQSRARPVLNRLLTTASRAGHMTCPAADARFLKCSRNPAEHKPDQNSFGCPLRMQDQSLKFRK</sequence>
<comment type="caution">
    <text evidence="2">The sequence shown here is derived from an EMBL/GenBank/DDBJ whole genome shotgun (WGS) entry which is preliminary data.</text>
</comment>
<protein>
    <submittedName>
        <fullName evidence="2">Uncharacterized protein</fullName>
    </submittedName>
</protein>
<dbReference type="EMBL" id="NIZW01000006">
    <property type="protein sequence ID" value="PHQ35818.1"/>
    <property type="molecule type" value="Genomic_DNA"/>
</dbReference>
<organism evidence="2 3">
    <name type="scientific">Rhodopirellula bahusiensis</name>
    <dbReference type="NCBI Taxonomy" id="2014065"/>
    <lineage>
        <taxon>Bacteria</taxon>
        <taxon>Pseudomonadati</taxon>
        <taxon>Planctomycetota</taxon>
        <taxon>Planctomycetia</taxon>
        <taxon>Pirellulales</taxon>
        <taxon>Pirellulaceae</taxon>
        <taxon>Rhodopirellula</taxon>
    </lineage>
</organism>
<feature type="region of interest" description="Disordered" evidence="1">
    <location>
        <begin position="63"/>
        <end position="88"/>
    </location>
</feature>
<gene>
    <name evidence="2" type="ORF">CEE69_07890</name>
</gene>
<evidence type="ECO:0000313" key="2">
    <source>
        <dbReference type="EMBL" id="PHQ35818.1"/>
    </source>
</evidence>
<name>A0A2G1W9X2_9BACT</name>
<evidence type="ECO:0000256" key="1">
    <source>
        <dbReference type="SAM" id="MobiDB-lite"/>
    </source>
</evidence>
<reference evidence="2 3" key="1">
    <citation type="submission" date="2017-06" db="EMBL/GenBank/DDBJ databases">
        <title>Description of Rhodopirellula bahusiensis sp. nov.</title>
        <authorList>
            <person name="Kizina J."/>
            <person name="Harder J."/>
        </authorList>
    </citation>
    <scope>NUCLEOTIDE SEQUENCE [LARGE SCALE GENOMIC DNA]</scope>
    <source>
        <strain evidence="2 3">SWK21</strain>
    </source>
</reference>
<dbReference type="Proteomes" id="UP000225740">
    <property type="component" value="Unassembled WGS sequence"/>
</dbReference>
<proteinExistence type="predicted"/>
<evidence type="ECO:0000313" key="3">
    <source>
        <dbReference type="Proteomes" id="UP000225740"/>
    </source>
</evidence>
<dbReference type="OrthoDB" id="9881011at2"/>